<feature type="transmembrane region" description="Helical" evidence="3">
    <location>
        <begin position="849"/>
        <end position="872"/>
    </location>
</feature>
<dbReference type="InterPro" id="IPR036397">
    <property type="entry name" value="RNaseH_sf"/>
</dbReference>
<dbReference type="EMBL" id="CAMAPF010000944">
    <property type="protein sequence ID" value="CAH9126705.1"/>
    <property type="molecule type" value="Genomic_DNA"/>
</dbReference>
<keyword evidence="1" id="KW-0645">Protease</keyword>
<evidence type="ECO:0000313" key="5">
    <source>
        <dbReference type="EMBL" id="CAH9126705.1"/>
    </source>
</evidence>
<evidence type="ECO:0000256" key="1">
    <source>
        <dbReference type="ARBA" id="ARBA00022670"/>
    </source>
</evidence>
<dbReference type="Pfam" id="PF14223">
    <property type="entry name" value="Retrotran_gag_2"/>
    <property type="match status" value="1"/>
</dbReference>
<keyword evidence="3" id="KW-1133">Transmembrane helix</keyword>
<name>A0AAV0ETZ6_9ASTE</name>
<feature type="transmembrane region" description="Helical" evidence="3">
    <location>
        <begin position="884"/>
        <end position="908"/>
    </location>
</feature>
<evidence type="ECO:0000313" key="6">
    <source>
        <dbReference type="Proteomes" id="UP001152523"/>
    </source>
</evidence>
<evidence type="ECO:0000259" key="4">
    <source>
        <dbReference type="PROSITE" id="PS50994"/>
    </source>
</evidence>
<dbReference type="InterPro" id="IPR012337">
    <property type="entry name" value="RNaseH-like_sf"/>
</dbReference>
<accession>A0AAV0ETZ6</accession>
<gene>
    <name evidence="5" type="ORF">CEPIT_LOCUS27746</name>
</gene>
<dbReference type="Pfam" id="PF13976">
    <property type="entry name" value="gag_pre-integrs"/>
    <property type="match status" value="1"/>
</dbReference>
<dbReference type="GO" id="GO:0008233">
    <property type="term" value="F:peptidase activity"/>
    <property type="evidence" value="ECO:0007669"/>
    <property type="project" value="UniProtKB-KW"/>
</dbReference>
<feature type="compositionally biased region" description="Basic residues" evidence="2">
    <location>
        <begin position="421"/>
        <end position="440"/>
    </location>
</feature>
<proteinExistence type="predicted"/>
<keyword evidence="1" id="KW-0378">Hydrolase</keyword>
<keyword evidence="6" id="KW-1185">Reference proteome</keyword>
<feature type="transmembrane region" description="Helical" evidence="3">
    <location>
        <begin position="914"/>
        <end position="939"/>
    </location>
</feature>
<dbReference type="GO" id="GO:0006508">
    <property type="term" value="P:proteolysis"/>
    <property type="evidence" value="ECO:0007669"/>
    <property type="project" value="UniProtKB-KW"/>
</dbReference>
<dbReference type="InterPro" id="IPR039537">
    <property type="entry name" value="Retrotran_Ty1/copia-like"/>
</dbReference>
<feature type="domain" description="Integrase catalytic" evidence="4">
    <location>
        <begin position="715"/>
        <end position="884"/>
    </location>
</feature>
<dbReference type="InterPro" id="IPR001584">
    <property type="entry name" value="Integrase_cat-core"/>
</dbReference>
<sequence length="944" mass="103793">MVSEPISKIPNFFFPATMTSTPTSSAAAESSEPATISPTAQMTSPTFSSSPATQPLSSAASISQQASSLSSQTMAASTTLPFMSMDPVISQTWMPPPLMTEFSAWNPPLFTWTPTQPSVRPPVQPVLSTGRSFLPPMESASNFAGPTFAGAPGIAPLSSPRPIAPRSTAANTGSILNELVKSIGFSALNITNVVTTKLAAVEDYQYWRTQFESFLLSNGFLGILDGSIPAPPPYIFDAFHLETINPDYCNWLKLDQTVRSWLFATLSRDVLIEVHDLKNASAIWSRLESHFMSASLARSMELKRQLTTSRKGLNQSMEHYLRDIKIIADNLASINDPVAPRELFKTILMGLGRDYESLITSVGLFPESFTFERLRNCLIEKEQTIQYMRTLEEPPQAQAFAVQAQATGQPPPHGGQQQRGRGYRGRGGRGQRGRGGRGQRGRGYAPHQHGYGFPPPMGYGYPPPGYVPGGAPHAGILGAPGSAGSSSVDGHSVPPPVVCQICYAPGHPASTCPSRFVQPAAPALAAQAPDATDIVWYPDSGASAHMTPHPGILSNKTFSPNSHSIIVANGTSLPVMHTGEVVLSSSARPLRLKSVFHVPNIKYNLLSIQKLCADNNCVVVFDKNCFSVKDKTTGAVLLRAVSDNGVYPVRQPAPPPVALSAASVSLWHNRLGHCGTRVLDQLRINNLISGTSASISDCIPCRLGKSQRLPFNKVFHNSPCALYLIHSDVWQSPVLSHLGFKYYVCFVDDFSRFTWLYPMRRKSEVTTHFHHFKLMIENLLDRKIKIFQSDGGGEFDNFHMRNFFTDSGIIFQKSCPETPQQNGVAERKHRHLIELARTMLITANLPAQFWVDAVLTATFIINRLPLLLYMVCLRMKNCFSLHRIYLECVFLVVHVFQTLMPLLLINFLHGLFSVFFLVMRLNIKVIVVLILFLVGFILAEMSDF</sequence>
<keyword evidence="3" id="KW-0472">Membrane</keyword>
<dbReference type="PANTHER" id="PTHR42648:SF26">
    <property type="entry name" value="INTEGRASE CATALYTIC DOMAIN-CONTAINING PROTEIN"/>
    <property type="match status" value="1"/>
</dbReference>
<feature type="compositionally biased region" description="Polar residues" evidence="2">
    <location>
        <begin position="36"/>
        <end position="55"/>
    </location>
</feature>
<dbReference type="GO" id="GO:0015074">
    <property type="term" value="P:DNA integration"/>
    <property type="evidence" value="ECO:0007669"/>
    <property type="project" value="InterPro"/>
</dbReference>
<dbReference type="AlphaFoldDB" id="A0AAV0ETZ6"/>
<evidence type="ECO:0000256" key="2">
    <source>
        <dbReference type="SAM" id="MobiDB-lite"/>
    </source>
</evidence>
<feature type="compositionally biased region" description="Low complexity" evidence="2">
    <location>
        <begin position="20"/>
        <end position="35"/>
    </location>
</feature>
<protein>
    <recommendedName>
        <fullName evidence="4">Integrase catalytic domain-containing protein</fullName>
    </recommendedName>
</protein>
<dbReference type="Gene3D" id="3.30.420.10">
    <property type="entry name" value="Ribonuclease H-like superfamily/Ribonuclease H"/>
    <property type="match status" value="1"/>
</dbReference>
<dbReference type="Pfam" id="PF00665">
    <property type="entry name" value="rve"/>
    <property type="match status" value="1"/>
</dbReference>
<dbReference type="Pfam" id="PF22936">
    <property type="entry name" value="Pol_BBD"/>
    <property type="match status" value="1"/>
</dbReference>
<dbReference type="Proteomes" id="UP001152523">
    <property type="component" value="Unassembled WGS sequence"/>
</dbReference>
<dbReference type="GO" id="GO:0003676">
    <property type="term" value="F:nucleic acid binding"/>
    <property type="evidence" value="ECO:0007669"/>
    <property type="project" value="InterPro"/>
</dbReference>
<reference evidence="5" key="1">
    <citation type="submission" date="2022-07" db="EMBL/GenBank/DDBJ databases">
        <authorList>
            <person name="Macas J."/>
            <person name="Novak P."/>
            <person name="Neumann P."/>
        </authorList>
    </citation>
    <scope>NUCLEOTIDE SEQUENCE</scope>
</reference>
<feature type="compositionally biased region" description="Low complexity" evidence="2">
    <location>
        <begin position="403"/>
        <end position="420"/>
    </location>
</feature>
<dbReference type="InterPro" id="IPR025724">
    <property type="entry name" value="GAG-pre-integrase_dom"/>
</dbReference>
<comment type="caution">
    <text evidence="5">The sequence shown here is derived from an EMBL/GenBank/DDBJ whole genome shotgun (WGS) entry which is preliminary data.</text>
</comment>
<dbReference type="InterPro" id="IPR054722">
    <property type="entry name" value="PolX-like_BBD"/>
</dbReference>
<organism evidence="5 6">
    <name type="scientific">Cuscuta epithymum</name>
    <dbReference type="NCBI Taxonomy" id="186058"/>
    <lineage>
        <taxon>Eukaryota</taxon>
        <taxon>Viridiplantae</taxon>
        <taxon>Streptophyta</taxon>
        <taxon>Embryophyta</taxon>
        <taxon>Tracheophyta</taxon>
        <taxon>Spermatophyta</taxon>
        <taxon>Magnoliopsida</taxon>
        <taxon>eudicotyledons</taxon>
        <taxon>Gunneridae</taxon>
        <taxon>Pentapetalae</taxon>
        <taxon>asterids</taxon>
        <taxon>lamiids</taxon>
        <taxon>Solanales</taxon>
        <taxon>Convolvulaceae</taxon>
        <taxon>Cuscuteae</taxon>
        <taxon>Cuscuta</taxon>
        <taxon>Cuscuta subgen. Cuscuta</taxon>
    </lineage>
</organism>
<dbReference type="PROSITE" id="PS50994">
    <property type="entry name" value="INTEGRASE"/>
    <property type="match status" value="1"/>
</dbReference>
<feature type="region of interest" description="Disordered" evidence="2">
    <location>
        <begin position="403"/>
        <end position="447"/>
    </location>
</feature>
<dbReference type="PANTHER" id="PTHR42648">
    <property type="entry name" value="TRANSPOSASE, PUTATIVE-RELATED"/>
    <property type="match status" value="1"/>
</dbReference>
<keyword evidence="3" id="KW-0812">Transmembrane</keyword>
<dbReference type="SUPFAM" id="SSF53098">
    <property type="entry name" value="Ribonuclease H-like"/>
    <property type="match status" value="1"/>
</dbReference>
<feature type="region of interest" description="Disordered" evidence="2">
    <location>
        <begin position="20"/>
        <end position="64"/>
    </location>
</feature>
<evidence type="ECO:0000256" key="3">
    <source>
        <dbReference type="SAM" id="Phobius"/>
    </source>
</evidence>